<feature type="region of interest" description="Disordered" evidence="1">
    <location>
        <begin position="1"/>
        <end position="32"/>
    </location>
</feature>
<protein>
    <submittedName>
        <fullName evidence="2">Uncharacterized protein</fullName>
    </submittedName>
</protein>
<gene>
    <name evidence="2" type="ORF">M8C21_029941</name>
</gene>
<keyword evidence="3" id="KW-1185">Reference proteome</keyword>
<dbReference type="AlphaFoldDB" id="A0AAD5GH08"/>
<evidence type="ECO:0000313" key="2">
    <source>
        <dbReference type="EMBL" id="KAI7742182.1"/>
    </source>
</evidence>
<accession>A0AAD5GH08</accession>
<name>A0AAD5GH08_AMBAR</name>
<dbReference type="EMBL" id="JAMZMK010008059">
    <property type="protein sequence ID" value="KAI7742182.1"/>
    <property type="molecule type" value="Genomic_DNA"/>
</dbReference>
<sequence>MEEGLKRFKAQPASSPVRGASVKSHGFMKGSF</sequence>
<organism evidence="2 3">
    <name type="scientific">Ambrosia artemisiifolia</name>
    <name type="common">Common ragweed</name>
    <dbReference type="NCBI Taxonomy" id="4212"/>
    <lineage>
        <taxon>Eukaryota</taxon>
        <taxon>Viridiplantae</taxon>
        <taxon>Streptophyta</taxon>
        <taxon>Embryophyta</taxon>
        <taxon>Tracheophyta</taxon>
        <taxon>Spermatophyta</taxon>
        <taxon>Magnoliopsida</taxon>
        <taxon>eudicotyledons</taxon>
        <taxon>Gunneridae</taxon>
        <taxon>Pentapetalae</taxon>
        <taxon>asterids</taxon>
        <taxon>campanulids</taxon>
        <taxon>Asterales</taxon>
        <taxon>Asteraceae</taxon>
        <taxon>Asteroideae</taxon>
        <taxon>Heliantheae alliance</taxon>
        <taxon>Heliantheae</taxon>
        <taxon>Ambrosia</taxon>
    </lineage>
</organism>
<evidence type="ECO:0000256" key="1">
    <source>
        <dbReference type="SAM" id="MobiDB-lite"/>
    </source>
</evidence>
<evidence type="ECO:0000313" key="3">
    <source>
        <dbReference type="Proteomes" id="UP001206925"/>
    </source>
</evidence>
<dbReference type="Proteomes" id="UP001206925">
    <property type="component" value="Unassembled WGS sequence"/>
</dbReference>
<comment type="caution">
    <text evidence="2">The sequence shown here is derived from an EMBL/GenBank/DDBJ whole genome shotgun (WGS) entry which is preliminary data.</text>
</comment>
<reference evidence="2" key="1">
    <citation type="submission" date="2022-06" db="EMBL/GenBank/DDBJ databases">
        <title>Uncovering the hologenomic basis of an extraordinary plant invasion.</title>
        <authorList>
            <person name="Bieker V.C."/>
            <person name="Martin M.D."/>
            <person name="Gilbert T."/>
            <person name="Hodgins K."/>
            <person name="Battlay P."/>
            <person name="Petersen B."/>
            <person name="Wilson J."/>
        </authorList>
    </citation>
    <scope>NUCLEOTIDE SEQUENCE</scope>
    <source>
        <strain evidence="2">AA19_3_7</strain>
        <tissue evidence="2">Leaf</tissue>
    </source>
</reference>
<proteinExistence type="predicted"/>